<evidence type="ECO:0000256" key="3">
    <source>
        <dbReference type="ARBA" id="ARBA00023163"/>
    </source>
</evidence>
<protein>
    <recommendedName>
        <fullName evidence="8">Transcriptional regulator of RNA polII, SAGA, subunit</fullName>
    </recommendedName>
</protein>
<dbReference type="Proteomes" id="UP000193920">
    <property type="component" value="Unassembled WGS sequence"/>
</dbReference>
<dbReference type="InterPro" id="IPR024738">
    <property type="entry name" value="Hfi1/Tada1"/>
</dbReference>
<feature type="region of interest" description="Disordered" evidence="5">
    <location>
        <begin position="540"/>
        <end position="564"/>
    </location>
</feature>
<proteinExistence type="predicted"/>
<comment type="subcellular location">
    <subcellularLocation>
        <location evidence="1">Nucleus</location>
    </subcellularLocation>
</comment>
<sequence>MILSTPPYSSNNQNDINSINIKINTSESPQTPLKRKDTLQIKQKLTEVLGSNSNEYWNCLKNYLTGKLSKNEFDKSIKNLIGDQLSLHNSLIYSIIYNSQKNILPREGSSQLLSSVNSDGKDNNSLKRKNKFKKSNSLNKRLKIKEEFMSLEKIDRDKIRGLVKKYPEPKTKMPTFSSHYIQNKPTKEIPPSFKDLQDIPGMNDNLLKERIEFVASLEGINGITDEALVLMNYALRSKLKGIIENCLARRIKNENALETPTTPVMQFRPRPTYESNNQINQQPLPQITITDTTEIPINSSNNENTNSNINNNLISTSIKTENKSSDINNKILSATSATTTNNNEILTSINNSSQDTNSLNKSSNEQKDSNSLSNTQDSNEKKLDTTTQNNNEKKLDTTTQDNKLIINSNNTAYQSSVTNAITTPTKLSTNNSNTKGSIPSLKNKILQVKASLQKKLKEEGQNTTVKVMHSMKPGTLLCERGGFIEVSKELSNGVKPNSSISVEKLDTLPLPNIISNNRKPKNRMEELYKIYSKGSLETIKESEDESTTTPSINTNKLTSTTTNSINNHNATTSSNLNSNLPSSSNVSLLKEVKNEIDENEGGFNSTVNKDDDLFNMLISSSDILSFDKTNDIFHTPLINTTTTTAAAQAVSTTSTTTTTPSLSSAIVSTTPNPTHSLTSTTSSQLPFNSTDKINRKETSQIGSTSSGSLSISTTINKTNTYYRSSLGDKENDNDIDEVFSEFDVDANLSQRHLISLNEILFAHEINPQHIFDNSSYSSELLENLICVLAENDHSVIE</sequence>
<evidence type="ECO:0008006" key="8">
    <source>
        <dbReference type="Google" id="ProtNLM"/>
    </source>
</evidence>
<feature type="compositionally biased region" description="Polar residues" evidence="5">
    <location>
        <begin position="347"/>
        <end position="377"/>
    </location>
</feature>
<comment type="caution">
    <text evidence="6">The sequence shown here is derived from an EMBL/GenBank/DDBJ whole genome shotgun (WGS) entry which is preliminary data.</text>
</comment>
<feature type="compositionally biased region" description="Low complexity" evidence="5">
    <location>
        <begin position="652"/>
        <end position="683"/>
    </location>
</feature>
<feature type="region of interest" description="Disordered" evidence="5">
    <location>
        <begin position="347"/>
        <end position="401"/>
    </location>
</feature>
<keyword evidence="3" id="KW-0804">Transcription</keyword>
<name>A0A1Y2F8D1_9FUNG</name>
<dbReference type="GO" id="GO:0000124">
    <property type="term" value="C:SAGA complex"/>
    <property type="evidence" value="ECO:0007669"/>
    <property type="project" value="UniProtKB-ARBA"/>
</dbReference>
<evidence type="ECO:0000256" key="4">
    <source>
        <dbReference type="ARBA" id="ARBA00023242"/>
    </source>
</evidence>
<organism evidence="6 7">
    <name type="scientific">Neocallimastix californiae</name>
    <dbReference type="NCBI Taxonomy" id="1754190"/>
    <lineage>
        <taxon>Eukaryota</taxon>
        <taxon>Fungi</taxon>
        <taxon>Fungi incertae sedis</taxon>
        <taxon>Chytridiomycota</taxon>
        <taxon>Chytridiomycota incertae sedis</taxon>
        <taxon>Neocallimastigomycetes</taxon>
        <taxon>Neocallimastigales</taxon>
        <taxon>Neocallimastigaceae</taxon>
        <taxon>Neocallimastix</taxon>
    </lineage>
</organism>
<keyword evidence="4" id="KW-0539">Nucleus</keyword>
<reference evidence="6 7" key="1">
    <citation type="submission" date="2016-08" db="EMBL/GenBank/DDBJ databases">
        <title>A Parts List for Fungal Cellulosomes Revealed by Comparative Genomics.</title>
        <authorList>
            <consortium name="DOE Joint Genome Institute"/>
            <person name="Haitjema C.H."/>
            <person name="Gilmore S.P."/>
            <person name="Henske J.K."/>
            <person name="Solomon K.V."/>
            <person name="De Groot R."/>
            <person name="Kuo A."/>
            <person name="Mondo S.J."/>
            <person name="Salamov A.A."/>
            <person name="Labutti K."/>
            <person name="Zhao Z."/>
            <person name="Chiniquy J."/>
            <person name="Barry K."/>
            <person name="Brewer H.M."/>
            <person name="Purvine S.O."/>
            <person name="Wright A.T."/>
            <person name="Boxma B."/>
            <person name="Van Alen T."/>
            <person name="Hackstein J.H."/>
            <person name="Baker S.E."/>
            <person name="Grigoriev I.V."/>
            <person name="O'Malley M.A."/>
        </authorList>
    </citation>
    <scope>NUCLEOTIDE SEQUENCE [LARGE SCALE GENOMIC DNA]</scope>
    <source>
        <strain evidence="6 7">G1</strain>
    </source>
</reference>
<dbReference type="OrthoDB" id="10264870at2759"/>
<dbReference type="GO" id="GO:0003713">
    <property type="term" value="F:transcription coactivator activity"/>
    <property type="evidence" value="ECO:0007669"/>
    <property type="project" value="TreeGrafter"/>
</dbReference>
<evidence type="ECO:0000256" key="2">
    <source>
        <dbReference type="ARBA" id="ARBA00023015"/>
    </source>
</evidence>
<dbReference type="AlphaFoldDB" id="A0A1Y2F8D1"/>
<evidence type="ECO:0000313" key="6">
    <source>
        <dbReference type="EMBL" id="ORY80170.1"/>
    </source>
</evidence>
<gene>
    <name evidence="6" type="ORF">LY90DRAFT_664614</name>
</gene>
<dbReference type="Pfam" id="PF12767">
    <property type="entry name" value="SAGA-Tad1"/>
    <property type="match status" value="1"/>
</dbReference>
<dbReference type="PANTHER" id="PTHR21277">
    <property type="entry name" value="TRANSCRIPTIONAL ADAPTER 1"/>
    <property type="match status" value="1"/>
</dbReference>
<evidence type="ECO:0000313" key="7">
    <source>
        <dbReference type="Proteomes" id="UP000193920"/>
    </source>
</evidence>
<feature type="region of interest" description="Disordered" evidence="5">
    <location>
        <begin position="652"/>
        <end position="688"/>
    </location>
</feature>
<keyword evidence="7" id="KW-1185">Reference proteome</keyword>
<dbReference type="PANTHER" id="PTHR21277:SF5">
    <property type="entry name" value="TRANSCRIPTIONAL ADAPTER 1"/>
    <property type="match status" value="1"/>
</dbReference>
<dbReference type="EMBL" id="MCOG01000013">
    <property type="protein sequence ID" value="ORY80170.1"/>
    <property type="molecule type" value="Genomic_DNA"/>
</dbReference>
<feature type="compositionally biased region" description="Low complexity" evidence="5">
    <location>
        <begin position="551"/>
        <end position="564"/>
    </location>
</feature>
<keyword evidence="2" id="KW-0805">Transcription regulation</keyword>
<dbReference type="STRING" id="1754190.A0A1Y2F8D1"/>
<dbReference type="GO" id="GO:0006357">
    <property type="term" value="P:regulation of transcription by RNA polymerase II"/>
    <property type="evidence" value="ECO:0007669"/>
    <property type="project" value="TreeGrafter"/>
</dbReference>
<accession>A0A1Y2F8D1</accession>
<evidence type="ECO:0000256" key="1">
    <source>
        <dbReference type="ARBA" id="ARBA00004123"/>
    </source>
</evidence>
<evidence type="ECO:0000256" key="5">
    <source>
        <dbReference type="SAM" id="MobiDB-lite"/>
    </source>
</evidence>
<dbReference type="GO" id="GO:0005634">
    <property type="term" value="C:nucleus"/>
    <property type="evidence" value="ECO:0007669"/>
    <property type="project" value="UniProtKB-SubCell"/>
</dbReference>